<keyword evidence="2" id="KW-1185">Reference proteome</keyword>
<dbReference type="SUPFAM" id="SSF58104">
    <property type="entry name" value="Methyl-accepting chemotaxis protein (MCP) signaling domain"/>
    <property type="match status" value="1"/>
</dbReference>
<dbReference type="NCBIfam" id="TIGR03057">
    <property type="entry name" value="xxxLxxG_by_4"/>
    <property type="match status" value="13"/>
</dbReference>
<dbReference type="EMBL" id="DF143835">
    <property type="protein sequence ID" value="GAA54259.1"/>
    <property type="molecule type" value="Genomic_DNA"/>
</dbReference>
<dbReference type="PANTHER" id="PTHR38753">
    <property type="entry name" value="SLR1441 PROTEIN"/>
    <property type="match status" value="1"/>
</dbReference>
<evidence type="ECO:0000313" key="1">
    <source>
        <dbReference type="EMBL" id="GAA54259.1"/>
    </source>
</evidence>
<reference key="2">
    <citation type="submission" date="2011-10" db="EMBL/GenBank/DDBJ databases">
        <title>The genome and transcriptome sequence of Clonorchis sinensis provide insights into the carcinogenic liver fluke.</title>
        <authorList>
            <person name="Wang X."/>
            <person name="Huang Y."/>
            <person name="Chen W."/>
            <person name="Liu H."/>
            <person name="Guo L."/>
            <person name="Chen Y."/>
            <person name="Luo F."/>
            <person name="Zhou W."/>
            <person name="Sun J."/>
            <person name="Mao Q."/>
            <person name="Liang P."/>
            <person name="Zhou C."/>
            <person name="Tian Y."/>
            <person name="Men J."/>
            <person name="Lv X."/>
            <person name="Huang L."/>
            <person name="Zhou J."/>
            <person name="Hu Y."/>
            <person name="Li R."/>
            <person name="Zhang F."/>
            <person name="Lei H."/>
            <person name="Li X."/>
            <person name="Hu X."/>
            <person name="Liang C."/>
            <person name="Xu J."/>
            <person name="Wu Z."/>
            <person name="Yu X."/>
        </authorList>
    </citation>
    <scope>NUCLEOTIDE SEQUENCE</scope>
    <source>
        <strain>Henan</strain>
    </source>
</reference>
<protein>
    <submittedName>
        <fullName evidence="1">Uncharacterized protein</fullName>
    </submittedName>
</protein>
<dbReference type="Gene3D" id="1.10.287.950">
    <property type="entry name" value="Methyl-accepting chemotaxis protein"/>
    <property type="match status" value="1"/>
</dbReference>
<organism evidence="1 2">
    <name type="scientific">Clonorchis sinensis</name>
    <name type="common">Chinese liver fluke</name>
    <dbReference type="NCBI Taxonomy" id="79923"/>
    <lineage>
        <taxon>Eukaryota</taxon>
        <taxon>Metazoa</taxon>
        <taxon>Spiralia</taxon>
        <taxon>Lophotrochozoa</taxon>
        <taxon>Platyhelminthes</taxon>
        <taxon>Trematoda</taxon>
        <taxon>Digenea</taxon>
        <taxon>Opisthorchiida</taxon>
        <taxon>Opisthorchiata</taxon>
        <taxon>Opisthorchiidae</taxon>
        <taxon>Clonorchis</taxon>
    </lineage>
</organism>
<dbReference type="Gene3D" id="1.20.5.340">
    <property type="match status" value="1"/>
</dbReference>
<reference evidence="1" key="1">
    <citation type="journal article" date="2011" name="Genome Biol.">
        <title>The draft genome of the carcinogenic human liver fluke Clonorchis sinensis.</title>
        <authorList>
            <person name="Wang X."/>
            <person name="Chen W."/>
            <person name="Huang Y."/>
            <person name="Sun J."/>
            <person name="Men J."/>
            <person name="Liu H."/>
            <person name="Luo F."/>
            <person name="Guo L."/>
            <person name="Lv X."/>
            <person name="Deng C."/>
            <person name="Zhou C."/>
            <person name="Fan Y."/>
            <person name="Li X."/>
            <person name="Huang L."/>
            <person name="Hu Y."/>
            <person name="Liang C."/>
            <person name="Hu X."/>
            <person name="Xu J."/>
            <person name="Yu X."/>
        </authorList>
    </citation>
    <scope>NUCLEOTIDE SEQUENCE [LARGE SCALE GENOMIC DNA]</scope>
    <source>
        <strain evidence="1">Henan</strain>
    </source>
</reference>
<dbReference type="Proteomes" id="UP000008909">
    <property type="component" value="Unassembled WGS sequence"/>
</dbReference>
<proteinExistence type="predicted"/>
<dbReference type="InterPro" id="IPR023908">
    <property type="entry name" value="xxxLxxG_rpt"/>
</dbReference>
<sequence>THSKRLIWDDLFLRIQIRLSKVPGLARLSGTEYANTREPMGELDAMQLVACTRVRTNRNKGSDVAVSDDENDGAEEMSSHEMFWSVLDLRTAVHQDWRLRSPCIGFGGNICVTRADILKQFEIHLQKIIRLDELSEVKQLVIKLLVAETSIAFEMREGRKDWVFSEKKRIQRCKLTWQELCLEREFTDRKRNFECAPKARQTEQIQPNPLKFGAQFSLRDGVQSLRDGVQSLRDGVQSLRDGVQSLRDGVQSLRDGVQSLRDGVQSLRDGVQSLRDGVQSLRDGVQSLRDGVQSLRDGVQSLRDGVQSLRDGVQSLRDGVQSLRDGVQSLRDGVQSLRDGVQSLRDGVQSLRDGVQSLRDGVQSLRDGVQSLRDGVQSLRDGVQSLRDGVQSLRDGSFSCNTLPVPSCHAARGKHEG</sequence>
<evidence type="ECO:0000313" key="2">
    <source>
        <dbReference type="Proteomes" id="UP000008909"/>
    </source>
</evidence>
<dbReference type="AlphaFoldDB" id="G7YMS8"/>
<dbReference type="PANTHER" id="PTHR38753:SF1">
    <property type="entry name" value="SLR1441 PROTEIN"/>
    <property type="match status" value="1"/>
</dbReference>
<feature type="non-terminal residue" evidence="1">
    <location>
        <position position="1"/>
    </location>
</feature>
<gene>
    <name evidence="1" type="ORF">CLF_113084</name>
</gene>
<name>G7YMS8_CLOSI</name>
<accession>G7YMS8</accession>